<organism evidence="2 3">
    <name type="scientific">Panagrolaimus superbus</name>
    <dbReference type="NCBI Taxonomy" id="310955"/>
    <lineage>
        <taxon>Eukaryota</taxon>
        <taxon>Metazoa</taxon>
        <taxon>Ecdysozoa</taxon>
        <taxon>Nematoda</taxon>
        <taxon>Chromadorea</taxon>
        <taxon>Rhabditida</taxon>
        <taxon>Tylenchina</taxon>
        <taxon>Panagrolaimomorpha</taxon>
        <taxon>Panagrolaimoidea</taxon>
        <taxon>Panagrolaimidae</taxon>
        <taxon>Panagrolaimus</taxon>
    </lineage>
</organism>
<evidence type="ECO:0000313" key="3">
    <source>
        <dbReference type="WBParaSite" id="PSU_v2.g19988.t1"/>
    </source>
</evidence>
<sequence length="169" mass="18786">MKIEFVGYTFCVDIPDCLPFYGKEKLCGIGGNYDGDCSDDLIFKNGTMLPGQKPPCKYWNYVNSWANDWITTDYFTPNPDNSKCVQGVDQDIPNKNCDIGKSTCKPIADSLTETGVFAKCNKLGTAAINLQFEDCVSDVCAVENYKCKALEAFANLCQKELNGFNIPFF</sequence>
<dbReference type="Pfam" id="PF08742">
    <property type="entry name" value="C8"/>
    <property type="match status" value="1"/>
</dbReference>
<dbReference type="Proteomes" id="UP000887577">
    <property type="component" value="Unplaced"/>
</dbReference>
<dbReference type="InterPro" id="IPR052749">
    <property type="entry name" value="Alpha-tectorin"/>
</dbReference>
<feature type="domain" description="VWF/SSPO/Zonadhesin-like cysteine-rich" evidence="1">
    <location>
        <begin position="111"/>
        <end position="160"/>
    </location>
</feature>
<dbReference type="PANTHER" id="PTHR46160">
    <property type="entry name" value="ALPHA-TECTORIN-RELATED"/>
    <property type="match status" value="1"/>
</dbReference>
<evidence type="ECO:0000259" key="1">
    <source>
        <dbReference type="Pfam" id="PF08742"/>
    </source>
</evidence>
<dbReference type="WBParaSite" id="PSU_v2.g19988.t1">
    <property type="protein sequence ID" value="PSU_v2.g19988.t1"/>
    <property type="gene ID" value="PSU_v2.g19988"/>
</dbReference>
<protein>
    <submittedName>
        <fullName evidence="3">VWF/SSPO/Zonadhesin-like cysteine-rich domain-containing protein</fullName>
    </submittedName>
</protein>
<keyword evidence="2" id="KW-1185">Reference proteome</keyword>
<name>A0A914YM43_9BILA</name>
<dbReference type="PANTHER" id="PTHR46160:SF9">
    <property type="entry name" value="PROTEIN PRY2-RELATED"/>
    <property type="match status" value="1"/>
</dbReference>
<dbReference type="AlphaFoldDB" id="A0A914YM43"/>
<reference evidence="3" key="1">
    <citation type="submission" date="2022-11" db="UniProtKB">
        <authorList>
            <consortium name="WormBaseParasite"/>
        </authorList>
    </citation>
    <scope>IDENTIFICATION</scope>
</reference>
<dbReference type="InterPro" id="IPR014853">
    <property type="entry name" value="VWF/SSPO/ZAN-like_Cys-rich_dom"/>
</dbReference>
<proteinExistence type="predicted"/>
<evidence type="ECO:0000313" key="2">
    <source>
        <dbReference type="Proteomes" id="UP000887577"/>
    </source>
</evidence>
<accession>A0A914YM43</accession>